<gene>
    <name evidence="2" type="ORF">WJ0W_003861</name>
</gene>
<dbReference type="EMBL" id="CALYLO010000005">
    <property type="protein sequence ID" value="CAH8246627.1"/>
    <property type="molecule type" value="Genomic_DNA"/>
</dbReference>
<evidence type="ECO:0000313" key="3">
    <source>
        <dbReference type="Proteomes" id="UP001154322"/>
    </source>
</evidence>
<feature type="region of interest" description="Disordered" evidence="1">
    <location>
        <begin position="1"/>
        <end position="20"/>
    </location>
</feature>
<keyword evidence="3" id="KW-1185">Reference proteome</keyword>
<sequence>MKAGKQESGKKTDSQSRRQFTCTLFQSKQIFAAGRRNQHHSSEASP</sequence>
<accession>A0ABM9G4I1</accession>
<name>A0ABM9G4I1_9BACL</name>
<evidence type="ECO:0000313" key="2">
    <source>
        <dbReference type="EMBL" id="CAH8246627.1"/>
    </source>
</evidence>
<dbReference type="Proteomes" id="UP001154322">
    <property type="component" value="Unassembled WGS sequence"/>
</dbReference>
<proteinExistence type="predicted"/>
<organism evidence="2 3">
    <name type="scientific">Paenibacillus melissococcoides</name>
    <dbReference type="NCBI Taxonomy" id="2912268"/>
    <lineage>
        <taxon>Bacteria</taxon>
        <taxon>Bacillati</taxon>
        <taxon>Bacillota</taxon>
        <taxon>Bacilli</taxon>
        <taxon>Bacillales</taxon>
        <taxon>Paenibacillaceae</taxon>
        <taxon>Paenibacillus</taxon>
    </lineage>
</organism>
<evidence type="ECO:0000256" key="1">
    <source>
        <dbReference type="SAM" id="MobiDB-lite"/>
    </source>
</evidence>
<protein>
    <submittedName>
        <fullName evidence="2">Uncharacterized protein</fullName>
    </submittedName>
</protein>
<reference evidence="2" key="1">
    <citation type="submission" date="2022-06" db="EMBL/GenBank/DDBJ databases">
        <authorList>
            <person name="Dietemann V."/>
            <person name="Ory F."/>
            <person name="Dainat B."/>
            <person name="Oberhansli S."/>
        </authorList>
    </citation>
    <scope>NUCLEOTIDE SEQUENCE</scope>
    <source>
        <strain evidence="2">Ena-SAMPLE-TAB-26-04-2022-14:26:32:270-5432</strain>
    </source>
</reference>
<dbReference type="RefSeq" id="WP_213429003.1">
    <property type="nucleotide sequence ID" value="NZ_AP031286.1"/>
</dbReference>
<comment type="caution">
    <text evidence="2">The sequence shown here is derived from an EMBL/GenBank/DDBJ whole genome shotgun (WGS) entry which is preliminary data.</text>
</comment>
<feature type="compositionally biased region" description="Basic and acidic residues" evidence="1">
    <location>
        <begin position="1"/>
        <end position="16"/>
    </location>
</feature>